<dbReference type="OrthoDB" id="203073at2759"/>
<dbReference type="PANTHER" id="PTHR43215">
    <property type="entry name" value="RADIAL SPOKE HEAD 1 HOMOLOG"/>
    <property type="match status" value="1"/>
</dbReference>
<dbReference type="EMBL" id="CAJJDO010000067">
    <property type="protein sequence ID" value="CAD8177366.1"/>
    <property type="molecule type" value="Genomic_DNA"/>
</dbReference>
<dbReference type="AlphaFoldDB" id="A0A8S1VS47"/>
<evidence type="ECO:0000313" key="2">
    <source>
        <dbReference type="EMBL" id="CAD8177366.1"/>
    </source>
</evidence>
<protein>
    <recommendedName>
        <fullName evidence="4">MORN repeat protein</fullName>
    </recommendedName>
</protein>
<dbReference type="SMART" id="SM00698">
    <property type="entry name" value="MORN"/>
    <property type="match status" value="8"/>
</dbReference>
<accession>A0A8S1VS47</accession>
<evidence type="ECO:0000313" key="3">
    <source>
        <dbReference type="Proteomes" id="UP000689195"/>
    </source>
</evidence>
<organism evidence="2 3">
    <name type="scientific">Paramecium pentaurelia</name>
    <dbReference type="NCBI Taxonomy" id="43138"/>
    <lineage>
        <taxon>Eukaryota</taxon>
        <taxon>Sar</taxon>
        <taxon>Alveolata</taxon>
        <taxon>Ciliophora</taxon>
        <taxon>Intramacronucleata</taxon>
        <taxon>Oligohymenophorea</taxon>
        <taxon>Peniculida</taxon>
        <taxon>Parameciidae</taxon>
        <taxon>Paramecium</taxon>
    </lineage>
</organism>
<gene>
    <name evidence="2" type="ORF">PPENT_87.1.T0670156</name>
</gene>
<dbReference type="PANTHER" id="PTHR43215:SF14">
    <property type="entry name" value="RADIAL SPOKE HEAD 1 HOMOLOG"/>
    <property type="match status" value="1"/>
</dbReference>
<dbReference type="Pfam" id="PF02493">
    <property type="entry name" value="MORN"/>
    <property type="match status" value="9"/>
</dbReference>
<keyword evidence="3" id="KW-1185">Reference proteome</keyword>
<evidence type="ECO:0008006" key="4">
    <source>
        <dbReference type="Google" id="ProtNLM"/>
    </source>
</evidence>
<dbReference type="Proteomes" id="UP000689195">
    <property type="component" value="Unassembled WGS sequence"/>
</dbReference>
<sequence length="319" mass="37501">MGQQCCQTCNKTTDEEKREILVPDQIIAQTVSIYNENSSSEFKQSVILLSKDEQYEEQPENAFPIESIKIPKQIEEYLSTLPEFNYQMNTRGQYLGAFLLKDNSQYDGEWHKSMRHGKGRCVFPNLVYYEGSWKEDKIDGYGRLIHPEHEYYEGLFTNGLKNGKGRVTQNNGAYFEGEFVYDKKHGYGIEVWPDGQQYEGQYFNGSKEGRGIFTWANGDTYEGEFKDNKMEDKEYEGEWKDSKMNGQGEFRWNDGRKYIGSYKNDKKDGYGEFNWPDGKYYKGQWKDGKQHGIALYKGKDMPNERQCYFEEGKRTKWIE</sequence>
<name>A0A8S1VS47_9CILI</name>
<dbReference type="InterPro" id="IPR003409">
    <property type="entry name" value="MORN"/>
</dbReference>
<reference evidence="2" key="1">
    <citation type="submission" date="2021-01" db="EMBL/GenBank/DDBJ databases">
        <authorList>
            <consortium name="Genoscope - CEA"/>
            <person name="William W."/>
        </authorList>
    </citation>
    <scope>NUCLEOTIDE SEQUENCE</scope>
</reference>
<evidence type="ECO:0000256" key="1">
    <source>
        <dbReference type="ARBA" id="ARBA00022737"/>
    </source>
</evidence>
<keyword evidence="1" id="KW-0677">Repeat</keyword>
<comment type="caution">
    <text evidence="2">The sequence shown here is derived from an EMBL/GenBank/DDBJ whole genome shotgun (WGS) entry which is preliminary data.</text>
</comment>
<proteinExistence type="predicted"/>